<dbReference type="EMBL" id="CAJOBC010041218">
    <property type="protein sequence ID" value="CAF4144157.1"/>
    <property type="molecule type" value="Genomic_DNA"/>
</dbReference>
<reference evidence="3" key="1">
    <citation type="submission" date="2021-02" db="EMBL/GenBank/DDBJ databases">
        <authorList>
            <person name="Nowell W R."/>
        </authorList>
    </citation>
    <scope>NUCLEOTIDE SEQUENCE</scope>
</reference>
<dbReference type="EMBL" id="CAJNOQ010012819">
    <property type="protein sequence ID" value="CAF1308672.1"/>
    <property type="molecule type" value="Genomic_DNA"/>
</dbReference>
<evidence type="ECO:0000313" key="5">
    <source>
        <dbReference type="Proteomes" id="UP000663829"/>
    </source>
</evidence>
<sequence>MYLHLYVIFIIYPISSNFIYAQDFFQVQLSSSTLTSVPYLDGEVAIYQHNKNGSRLFVPPLAVLYLNQTRVFYNPLNEKYLLRLSLILYTAELRTTILQYLSNTHNRCSPPQEICDIKMVPTERLRVAWQRTKQLSPKYNLDTSWRSNTALLNKIGVHIECTTNQTCYELLNDVLKTPEILNGLELKYSTQTEKQTRKIVTITGQHVMKTQMYSELKQLPSSTAENHVRYLLVDDMNHLVTEILATMELEEVTDSEYIAPDDQKALTELLKQHLSLNVETLHGHMERQWNSVYWNSDNIRPDRLVHLLNDELKQLQNKTSLTDQDQSSTQQRQDQNYIGQNRSYGGYDNSENVSGTNRNKTDRFNDRAGSNSTGQKIVDQNSKDKSQANASGQSQSSGYHRDRSSSHGDSVSGSGFGVSASVSYEQSNAKVDAGSNSSSNYGSNEWRNALSKYTDRSHDSSHAWKDTQATGDDLSSHNDNAWRRAAIQDRHTAYDDSRAQNDTQSFQELRKKTFDFYTNNRQFIDFTGEKFIVKPVKAYKLNLATFQENTKFVHKSIVVLRVDSIHTVPIRIQPSLSDAVLTAVPVTDEYSNVFESKLRELPIELKSSITTNKNNAENLKAHTTNQLAELKSSIITNKNNVKNLKAHTTNRLAELKSSIITNKNNVENLKAHITNQLAELKSSITTVKHTLSRLERKGKFMFQFFNRLREK</sequence>
<feature type="coiled-coil region" evidence="1">
    <location>
        <begin position="663"/>
        <end position="697"/>
    </location>
</feature>
<feature type="compositionally biased region" description="Basic and acidic residues" evidence="2">
    <location>
        <begin position="455"/>
        <end position="465"/>
    </location>
</feature>
<accession>A0A815E1D3</accession>
<dbReference type="AlphaFoldDB" id="A0A815E1D3"/>
<feature type="compositionally biased region" description="Low complexity" evidence="2">
    <location>
        <begin position="319"/>
        <end position="335"/>
    </location>
</feature>
<feature type="compositionally biased region" description="Polar residues" evidence="2">
    <location>
        <begin position="368"/>
        <end position="380"/>
    </location>
</feature>
<keyword evidence="5" id="KW-1185">Reference proteome</keyword>
<organism evidence="3 5">
    <name type="scientific">Didymodactylos carnosus</name>
    <dbReference type="NCBI Taxonomy" id="1234261"/>
    <lineage>
        <taxon>Eukaryota</taxon>
        <taxon>Metazoa</taxon>
        <taxon>Spiralia</taxon>
        <taxon>Gnathifera</taxon>
        <taxon>Rotifera</taxon>
        <taxon>Eurotatoria</taxon>
        <taxon>Bdelloidea</taxon>
        <taxon>Philodinida</taxon>
        <taxon>Philodinidae</taxon>
        <taxon>Didymodactylos</taxon>
    </lineage>
</organism>
<dbReference type="Proteomes" id="UP000663829">
    <property type="component" value="Unassembled WGS sequence"/>
</dbReference>
<feature type="compositionally biased region" description="Low complexity" evidence="2">
    <location>
        <begin position="387"/>
        <end position="398"/>
    </location>
</feature>
<dbReference type="OrthoDB" id="9889709at2759"/>
<gene>
    <name evidence="3" type="ORF">GPM918_LOCUS28884</name>
    <name evidence="4" type="ORF">SRO942_LOCUS29420</name>
</gene>
<evidence type="ECO:0000313" key="3">
    <source>
        <dbReference type="EMBL" id="CAF1308672.1"/>
    </source>
</evidence>
<name>A0A815E1D3_9BILA</name>
<feature type="region of interest" description="Disordered" evidence="2">
    <location>
        <begin position="455"/>
        <end position="478"/>
    </location>
</feature>
<evidence type="ECO:0000313" key="4">
    <source>
        <dbReference type="EMBL" id="CAF4144157.1"/>
    </source>
</evidence>
<dbReference type="Proteomes" id="UP000681722">
    <property type="component" value="Unassembled WGS sequence"/>
</dbReference>
<evidence type="ECO:0000256" key="2">
    <source>
        <dbReference type="SAM" id="MobiDB-lite"/>
    </source>
</evidence>
<comment type="caution">
    <text evidence="3">The sequence shown here is derived from an EMBL/GenBank/DDBJ whole genome shotgun (WGS) entry which is preliminary data.</text>
</comment>
<evidence type="ECO:0000256" key="1">
    <source>
        <dbReference type="SAM" id="Coils"/>
    </source>
</evidence>
<proteinExistence type="predicted"/>
<feature type="region of interest" description="Disordered" evidence="2">
    <location>
        <begin position="319"/>
        <end position="414"/>
    </location>
</feature>
<protein>
    <submittedName>
        <fullName evidence="3">Uncharacterized protein</fullName>
    </submittedName>
</protein>
<keyword evidence="1" id="KW-0175">Coiled coil</keyword>
<feature type="compositionally biased region" description="Polar residues" evidence="2">
    <location>
        <begin position="336"/>
        <end position="358"/>
    </location>
</feature>